<dbReference type="CDD" id="cd00090">
    <property type="entry name" value="HTH_ARSR"/>
    <property type="match status" value="1"/>
</dbReference>
<name>A0A9X1B3D8_9GAMM</name>
<dbReference type="InterPro" id="IPR001845">
    <property type="entry name" value="HTH_ArsR_DNA-bd_dom"/>
</dbReference>
<protein>
    <recommendedName>
        <fullName evidence="4">HTH arsR-type domain-containing protein</fullName>
    </recommendedName>
</protein>
<evidence type="ECO:0000256" key="3">
    <source>
        <dbReference type="ARBA" id="ARBA00023163"/>
    </source>
</evidence>
<dbReference type="PRINTS" id="PR00778">
    <property type="entry name" value="HTHARSR"/>
</dbReference>
<evidence type="ECO:0000256" key="2">
    <source>
        <dbReference type="ARBA" id="ARBA00023125"/>
    </source>
</evidence>
<sequence length="117" mass="12952">MNSYSTVLGVCAVSAELNLEQRRALAEMFALLGDPTRLGIVLRCRHQRRSVSEIADASSLSMSLVSHHLRLLRTAALLKVEREGRHAYYSVADAHVEHMLDDMVGHVRHTNDASGSD</sequence>
<evidence type="ECO:0000256" key="1">
    <source>
        <dbReference type="ARBA" id="ARBA00023015"/>
    </source>
</evidence>
<dbReference type="InterPro" id="IPR036388">
    <property type="entry name" value="WH-like_DNA-bd_sf"/>
</dbReference>
<dbReference type="PANTHER" id="PTHR43132">
    <property type="entry name" value="ARSENICAL RESISTANCE OPERON REPRESSOR ARSR-RELATED"/>
    <property type="match status" value="1"/>
</dbReference>
<dbReference type="NCBIfam" id="NF033788">
    <property type="entry name" value="HTH_metalloreg"/>
    <property type="match status" value="1"/>
</dbReference>
<dbReference type="PANTHER" id="PTHR43132:SF6">
    <property type="entry name" value="HTH-TYPE TRANSCRIPTIONAL REPRESSOR CZRA"/>
    <property type="match status" value="1"/>
</dbReference>
<dbReference type="GO" id="GO:0003677">
    <property type="term" value="F:DNA binding"/>
    <property type="evidence" value="ECO:0007669"/>
    <property type="project" value="UniProtKB-KW"/>
</dbReference>
<dbReference type="SUPFAM" id="SSF46785">
    <property type="entry name" value="Winged helix' DNA-binding domain"/>
    <property type="match status" value="1"/>
</dbReference>
<reference evidence="5 6" key="1">
    <citation type="journal article" date="2020" name="Microorganisms">
        <title>Osmotic Adaptation and Compatible Solute Biosynthesis of Phototrophic Bacteria as Revealed from Genome Analyses.</title>
        <authorList>
            <person name="Imhoff J.F."/>
            <person name="Rahn T."/>
            <person name="Kunzel S."/>
            <person name="Keller A."/>
            <person name="Neulinger S.C."/>
        </authorList>
    </citation>
    <scope>NUCLEOTIDE SEQUENCE [LARGE SCALE GENOMIC DNA]</scope>
    <source>
        <strain evidence="5 6">DSM 25653</strain>
    </source>
</reference>
<dbReference type="SMART" id="SM00418">
    <property type="entry name" value="HTH_ARSR"/>
    <property type="match status" value="1"/>
</dbReference>
<dbReference type="AlphaFoldDB" id="A0A9X1B3D8"/>
<evidence type="ECO:0000259" key="4">
    <source>
        <dbReference type="PROSITE" id="PS50987"/>
    </source>
</evidence>
<keyword evidence="3" id="KW-0804">Transcription</keyword>
<dbReference type="InterPro" id="IPR051011">
    <property type="entry name" value="Metal_resp_trans_reg"/>
</dbReference>
<keyword evidence="1" id="KW-0805">Transcription regulation</keyword>
<dbReference type="PROSITE" id="PS50987">
    <property type="entry name" value="HTH_ARSR_2"/>
    <property type="match status" value="1"/>
</dbReference>
<dbReference type="Pfam" id="PF12840">
    <property type="entry name" value="HTH_20"/>
    <property type="match status" value="1"/>
</dbReference>
<keyword evidence="2" id="KW-0238">DNA-binding</keyword>
<dbReference type="Proteomes" id="UP001138768">
    <property type="component" value="Unassembled WGS sequence"/>
</dbReference>
<comment type="caution">
    <text evidence="5">The sequence shown here is derived from an EMBL/GenBank/DDBJ whole genome shotgun (WGS) entry which is preliminary data.</text>
</comment>
<keyword evidence="6" id="KW-1185">Reference proteome</keyword>
<evidence type="ECO:0000313" key="6">
    <source>
        <dbReference type="Proteomes" id="UP001138768"/>
    </source>
</evidence>
<dbReference type="GO" id="GO:0003700">
    <property type="term" value="F:DNA-binding transcription factor activity"/>
    <property type="evidence" value="ECO:0007669"/>
    <property type="project" value="InterPro"/>
</dbReference>
<organism evidence="5 6">
    <name type="scientific">Lamprobacter modestohalophilus</name>
    <dbReference type="NCBI Taxonomy" id="1064514"/>
    <lineage>
        <taxon>Bacteria</taxon>
        <taxon>Pseudomonadati</taxon>
        <taxon>Pseudomonadota</taxon>
        <taxon>Gammaproteobacteria</taxon>
        <taxon>Chromatiales</taxon>
        <taxon>Chromatiaceae</taxon>
        <taxon>Lamprobacter</taxon>
    </lineage>
</organism>
<accession>A0A9X1B3D8</accession>
<feature type="domain" description="HTH arsR-type" evidence="4">
    <location>
        <begin position="17"/>
        <end position="111"/>
    </location>
</feature>
<gene>
    <name evidence="5" type="ORF">CKO42_03285</name>
</gene>
<dbReference type="InterPro" id="IPR011991">
    <property type="entry name" value="ArsR-like_HTH"/>
</dbReference>
<dbReference type="InterPro" id="IPR036390">
    <property type="entry name" value="WH_DNA-bd_sf"/>
</dbReference>
<dbReference type="EMBL" id="NRRY01000003">
    <property type="protein sequence ID" value="MBK1617492.1"/>
    <property type="molecule type" value="Genomic_DNA"/>
</dbReference>
<evidence type="ECO:0000313" key="5">
    <source>
        <dbReference type="EMBL" id="MBK1617492.1"/>
    </source>
</evidence>
<dbReference type="Gene3D" id="1.10.10.10">
    <property type="entry name" value="Winged helix-like DNA-binding domain superfamily/Winged helix DNA-binding domain"/>
    <property type="match status" value="1"/>
</dbReference>
<proteinExistence type="predicted"/>